<proteinExistence type="predicted"/>
<dbReference type="EMBL" id="GBEZ01004760">
    <property type="protein sequence ID" value="JAC80485.1"/>
    <property type="molecule type" value="Transcribed_RNA"/>
</dbReference>
<evidence type="ECO:0000313" key="1">
    <source>
        <dbReference type="EMBL" id="JAC80485.1"/>
    </source>
</evidence>
<gene>
    <name evidence="1" type="ORF">TSPGSL018_10165</name>
</gene>
<accession>A0A061SC84</accession>
<sequence length="30" mass="3254">GIHPPDPSVTPLARVFLTLRSRSSAFASSW</sequence>
<protein>
    <submittedName>
        <fullName evidence="1">Uncharacterized protein</fullName>
    </submittedName>
</protein>
<reference evidence="1" key="1">
    <citation type="submission" date="2014-05" db="EMBL/GenBank/DDBJ databases">
        <title>The transcriptome of the halophilic microalga Tetraselmis sp. GSL018 isolated from the Great Salt Lake, Utah.</title>
        <authorList>
            <person name="Jinkerson R.E."/>
            <person name="D'Adamo S."/>
            <person name="Posewitz M.C."/>
        </authorList>
    </citation>
    <scope>NUCLEOTIDE SEQUENCE</scope>
    <source>
        <strain evidence="1">GSL018</strain>
    </source>
</reference>
<organism evidence="1">
    <name type="scientific">Tetraselmis sp. GSL018</name>
    <dbReference type="NCBI Taxonomy" id="582737"/>
    <lineage>
        <taxon>Eukaryota</taxon>
        <taxon>Viridiplantae</taxon>
        <taxon>Chlorophyta</taxon>
        <taxon>core chlorophytes</taxon>
        <taxon>Chlorodendrophyceae</taxon>
        <taxon>Chlorodendrales</taxon>
        <taxon>Chlorodendraceae</taxon>
        <taxon>Tetraselmis</taxon>
    </lineage>
</organism>
<name>A0A061SC84_9CHLO</name>
<feature type="non-terminal residue" evidence="1">
    <location>
        <position position="1"/>
    </location>
</feature>
<dbReference type="AlphaFoldDB" id="A0A061SC84"/>